<proteinExistence type="predicted"/>
<evidence type="ECO:0000256" key="1">
    <source>
        <dbReference type="SAM" id="MobiDB-lite"/>
    </source>
</evidence>
<protein>
    <submittedName>
        <fullName evidence="2">Uncharacterized protein</fullName>
    </submittedName>
</protein>
<feature type="region of interest" description="Disordered" evidence="1">
    <location>
        <begin position="1"/>
        <end position="45"/>
    </location>
</feature>
<dbReference type="EMBL" id="BAABBE010000001">
    <property type="protein sequence ID" value="GAA3621837.1"/>
    <property type="molecule type" value="Genomic_DNA"/>
</dbReference>
<gene>
    <name evidence="2" type="ORF">GCM10022267_05030</name>
</gene>
<dbReference type="Proteomes" id="UP001500711">
    <property type="component" value="Unassembled WGS sequence"/>
</dbReference>
<organism evidence="2 3">
    <name type="scientific">Lentzea roselyniae</name>
    <dbReference type="NCBI Taxonomy" id="531940"/>
    <lineage>
        <taxon>Bacteria</taxon>
        <taxon>Bacillati</taxon>
        <taxon>Actinomycetota</taxon>
        <taxon>Actinomycetes</taxon>
        <taxon>Pseudonocardiales</taxon>
        <taxon>Pseudonocardiaceae</taxon>
        <taxon>Lentzea</taxon>
    </lineage>
</organism>
<name>A0ABP6ZX14_9PSEU</name>
<evidence type="ECO:0000313" key="2">
    <source>
        <dbReference type="EMBL" id="GAA3621837.1"/>
    </source>
</evidence>
<reference evidence="3" key="1">
    <citation type="journal article" date="2019" name="Int. J. Syst. Evol. Microbiol.">
        <title>The Global Catalogue of Microorganisms (GCM) 10K type strain sequencing project: providing services to taxonomists for standard genome sequencing and annotation.</title>
        <authorList>
            <consortium name="The Broad Institute Genomics Platform"/>
            <consortium name="The Broad Institute Genome Sequencing Center for Infectious Disease"/>
            <person name="Wu L."/>
            <person name="Ma J."/>
        </authorList>
    </citation>
    <scope>NUCLEOTIDE SEQUENCE [LARGE SCALE GENOMIC DNA]</scope>
    <source>
        <strain evidence="3">JCM 17494</strain>
    </source>
</reference>
<accession>A0ABP6ZX14</accession>
<keyword evidence="3" id="KW-1185">Reference proteome</keyword>
<evidence type="ECO:0000313" key="3">
    <source>
        <dbReference type="Proteomes" id="UP001500711"/>
    </source>
</evidence>
<sequence>MALRQRQLVLRHDPLLAGRPRRQDQAEDAHRQQHGRRHGRHELGDALLTERNSATASTKPVKTPASCEVTVFGKYGWLIDNAPRALSTPTPATTAASTMPTTSVAPDIRKLMITNAAMTSIPTARIQFRIARSTSGAGFGGR</sequence>
<comment type="caution">
    <text evidence="2">The sequence shown here is derived from an EMBL/GenBank/DDBJ whole genome shotgun (WGS) entry which is preliminary data.</text>
</comment>
<feature type="compositionally biased region" description="Basic and acidic residues" evidence="1">
    <location>
        <begin position="21"/>
        <end position="31"/>
    </location>
</feature>